<evidence type="ECO:0000256" key="1">
    <source>
        <dbReference type="SAM" id="Coils"/>
    </source>
</evidence>
<keyword evidence="2" id="KW-0732">Signal</keyword>
<gene>
    <name evidence="3" type="ORF">AWB70_04664</name>
</gene>
<sequence>MKRLLIANIVLISAGLAGPFASVFAAGEISTNAASNMPDGAAAKNGDVAELERLIAGRKITELRKTLNGSFGASLSYFPEQMIYYAALFQQNAIWRVVKTQNDARAEAIYSDFAKMSVTLADAEIRRIKLEAEKAYADRQIAVQQERANRLQADLDIAHAQQGQVTNYQQEQQNAVRELRTEQAAAQAQLRALQLRVQELQKQADGDFPVPAK</sequence>
<feature type="coiled-coil region" evidence="1">
    <location>
        <begin position="141"/>
        <end position="203"/>
    </location>
</feature>
<dbReference type="Proteomes" id="UP000054740">
    <property type="component" value="Unassembled WGS sequence"/>
</dbReference>
<name>A0A158IE99_CABCO</name>
<dbReference type="Pfam" id="PF11180">
    <property type="entry name" value="DUF2968"/>
    <property type="match status" value="1"/>
</dbReference>
<evidence type="ECO:0000313" key="4">
    <source>
        <dbReference type="Proteomes" id="UP000054740"/>
    </source>
</evidence>
<feature type="signal peptide" evidence="2">
    <location>
        <begin position="1"/>
        <end position="25"/>
    </location>
</feature>
<evidence type="ECO:0000256" key="2">
    <source>
        <dbReference type="SAM" id="SignalP"/>
    </source>
</evidence>
<keyword evidence="4" id="KW-1185">Reference proteome</keyword>
<protein>
    <submittedName>
        <fullName evidence="3">Signal peptide protein</fullName>
    </submittedName>
</protein>
<evidence type="ECO:0000313" key="3">
    <source>
        <dbReference type="EMBL" id="SAL54874.1"/>
    </source>
</evidence>
<feature type="chain" id="PRO_5011110423" evidence="2">
    <location>
        <begin position="26"/>
        <end position="213"/>
    </location>
</feature>
<dbReference type="AlphaFoldDB" id="A0A158IE99"/>
<proteinExistence type="predicted"/>
<organism evidence="3 4">
    <name type="scientific">Caballeronia cordobensis</name>
    <name type="common">Burkholderia cordobensis</name>
    <dbReference type="NCBI Taxonomy" id="1353886"/>
    <lineage>
        <taxon>Bacteria</taxon>
        <taxon>Pseudomonadati</taxon>
        <taxon>Pseudomonadota</taxon>
        <taxon>Betaproteobacteria</taxon>
        <taxon>Burkholderiales</taxon>
        <taxon>Burkholderiaceae</taxon>
        <taxon>Caballeronia</taxon>
    </lineage>
</organism>
<dbReference type="EMBL" id="FCNY02000012">
    <property type="protein sequence ID" value="SAL54874.1"/>
    <property type="molecule type" value="Genomic_DNA"/>
</dbReference>
<reference evidence="4" key="1">
    <citation type="submission" date="2016-01" db="EMBL/GenBank/DDBJ databases">
        <authorList>
            <person name="Peeters C."/>
        </authorList>
    </citation>
    <scope>NUCLEOTIDE SEQUENCE [LARGE SCALE GENOMIC DNA]</scope>
</reference>
<dbReference type="RefSeq" id="WP_053569346.1">
    <property type="nucleotide sequence ID" value="NZ_FCNY02000012.1"/>
</dbReference>
<keyword evidence="1" id="KW-0175">Coiled coil</keyword>
<accession>A0A158IE99</accession>
<dbReference type="InterPro" id="IPR021350">
    <property type="entry name" value="DUF2968"/>
</dbReference>